<dbReference type="InterPro" id="IPR012967">
    <property type="entry name" value="COMT_dimerisation"/>
</dbReference>
<dbReference type="Proteomes" id="UP000756132">
    <property type="component" value="Chromosome 1"/>
</dbReference>
<dbReference type="GeneID" id="71980746"/>
<evidence type="ECO:0000256" key="1">
    <source>
        <dbReference type="ARBA" id="ARBA00022603"/>
    </source>
</evidence>
<dbReference type="AlphaFoldDB" id="A0A9Q8P2N0"/>
<sequence length="427" mass="48294">MTNQFEALAKEVAQEAQVLCDFLNERGYYQPAFNQGGFTEFDELPEEIEVSRKKLQAAAKAVHDLVAGPEAFVKSLSHNYHDTSTLRWLLNFKIPEAVPLRGSIAYAKIATRCDVNESHLRRVLRYAMTNRLFREVDTDEIAHTAYSAVLVTDEHLRATVQYTTDEVFPTSAKLVEAHEKWMVRSEKNKTAFQVAWNTDLPQREYLEQKGLEDRLKAYTKAQEVIDTSLPYDMDHTITTYEWSKVRRLVCIGGASSPTATILARHFPNLRIMVEDLPDIAQKAQEQLPGELERKLYFTAHDYTSPNPQPDEVSGADVYLLRDVLSHHSDEYATKTLEGLVELLQDGAKLLILDTVVPVAGSLAVEEEKELGARDLDSMMTENGKLRTLDDWEKLLHQADADLVISSVTQPEGSAWSALEVVLEVRDE</sequence>
<dbReference type="SUPFAM" id="SSF46785">
    <property type="entry name" value="Winged helix' DNA-binding domain"/>
    <property type="match status" value="1"/>
</dbReference>
<evidence type="ECO:0000259" key="5">
    <source>
        <dbReference type="Pfam" id="PF08100"/>
    </source>
</evidence>
<organism evidence="6 7">
    <name type="scientific">Passalora fulva</name>
    <name type="common">Tomato leaf mold</name>
    <name type="synonym">Cladosporium fulvum</name>
    <dbReference type="NCBI Taxonomy" id="5499"/>
    <lineage>
        <taxon>Eukaryota</taxon>
        <taxon>Fungi</taxon>
        <taxon>Dikarya</taxon>
        <taxon>Ascomycota</taxon>
        <taxon>Pezizomycotina</taxon>
        <taxon>Dothideomycetes</taxon>
        <taxon>Dothideomycetidae</taxon>
        <taxon>Mycosphaerellales</taxon>
        <taxon>Mycosphaerellaceae</taxon>
        <taxon>Fulvia</taxon>
    </lineage>
</organism>
<evidence type="ECO:0000256" key="3">
    <source>
        <dbReference type="ARBA" id="ARBA00022691"/>
    </source>
</evidence>
<dbReference type="KEGG" id="ffu:CLAFUR5_00868"/>
<dbReference type="Pfam" id="PF00891">
    <property type="entry name" value="Methyltransf_2"/>
    <property type="match status" value="1"/>
</dbReference>
<proteinExistence type="predicted"/>
<dbReference type="Gene3D" id="3.40.50.150">
    <property type="entry name" value="Vaccinia Virus protein VP39"/>
    <property type="match status" value="1"/>
</dbReference>
<dbReference type="InterPro" id="IPR016461">
    <property type="entry name" value="COMT-like"/>
</dbReference>
<dbReference type="Pfam" id="PF08100">
    <property type="entry name" value="Dimerisation"/>
    <property type="match status" value="1"/>
</dbReference>
<keyword evidence="7" id="KW-1185">Reference proteome</keyword>
<evidence type="ECO:0000256" key="2">
    <source>
        <dbReference type="ARBA" id="ARBA00022679"/>
    </source>
</evidence>
<dbReference type="InterPro" id="IPR036388">
    <property type="entry name" value="WH-like_DNA-bd_sf"/>
</dbReference>
<dbReference type="GO" id="GO:0008171">
    <property type="term" value="F:O-methyltransferase activity"/>
    <property type="evidence" value="ECO:0007669"/>
    <property type="project" value="InterPro"/>
</dbReference>
<dbReference type="PANTHER" id="PTHR43712">
    <property type="entry name" value="PUTATIVE (AFU_ORTHOLOGUE AFUA_4G14580)-RELATED"/>
    <property type="match status" value="1"/>
</dbReference>
<dbReference type="Gene3D" id="1.10.10.10">
    <property type="entry name" value="Winged helix-like DNA-binding domain superfamily/Winged helix DNA-binding domain"/>
    <property type="match status" value="1"/>
</dbReference>
<name>A0A9Q8P2N0_PASFU</name>
<dbReference type="InterPro" id="IPR029063">
    <property type="entry name" value="SAM-dependent_MTases_sf"/>
</dbReference>
<dbReference type="InterPro" id="IPR001077">
    <property type="entry name" value="COMT_C"/>
</dbReference>
<dbReference type="GO" id="GO:0032259">
    <property type="term" value="P:methylation"/>
    <property type="evidence" value="ECO:0007669"/>
    <property type="project" value="UniProtKB-KW"/>
</dbReference>
<keyword evidence="3" id="KW-0949">S-adenosyl-L-methionine</keyword>
<dbReference type="InterPro" id="IPR036390">
    <property type="entry name" value="WH_DNA-bd_sf"/>
</dbReference>
<dbReference type="SUPFAM" id="SSF53335">
    <property type="entry name" value="S-adenosyl-L-methionine-dependent methyltransferases"/>
    <property type="match status" value="1"/>
</dbReference>
<evidence type="ECO:0000259" key="4">
    <source>
        <dbReference type="Pfam" id="PF00891"/>
    </source>
</evidence>
<feature type="domain" description="O-methyltransferase C-terminal" evidence="4">
    <location>
        <begin position="232"/>
        <end position="398"/>
    </location>
</feature>
<keyword evidence="1" id="KW-0489">Methyltransferase</keyword>
<evidence type="ECO:0000313" key="6">
    <source>
        <dbReference type="EMBL" id="UJO10919.1"/>
    </source>
</evidence>
<reference evidence="6" key="2">
    <citation type="journal article" date="2022" name="Microb. Genom.">
        <title>A chromosome-scale genome assembly of the tomato pathogen Cladosporium fulvum reveals a compartmentalized genome architecture and the presence of a dispensable chromosome.</title>
        <authorList>
            <person name="Zaccaron A.Z."/>
            <person name="Chen L.H."/>
            <person name="Samaras A."/>
            <person name="Stergiopoulos I."/>
        </authorList>
    </citation>
    <scope>NUCLEOTIDE SEQUENCE</scope>
    <source>
        <strain evidence="6">Race5_Kim</strain>
    </source>
</reference>
<gene>
    <name evidence="6" type="ORF">CLAFUR5_00868</name>
</gene>
<dbReference type="PROSITE" id="PS51683">
    <property type="entry name" value="SAM_OMT_II"/>
    <property type="match status" value="1"/>
</dbReference>
<dbReference type="PANTHER" id="PTHR43712:SF15">
    <property type="entry name" value="MONODICTYPHENONE CLUSTER TRANSCRIPTIONAL COACTIVATOR MDPA"/>
    <property type="match status" value="1"/>
</dbReference>
<dbReference type="OrthoDB" id="1606438at2759"/>
<evidence type="ECO:0000313" key="7">
    <source>
        <dbReference type="Proteomes" id="UP000756132"/>
    </source>
</evidence>
<dbReference type="EMBL" id="CP090163">
    <property type="protein sequence ID" value="UJO10919.1"/>
    <property type="molecule type" value="Genomic_DNA"/>
</dbReference>
<feature type="domain" description="O-methyltransferase dimerisation" evidence="5">
    <location>
        <begin position="76"/>
        <end position="147"/>
    </location>
</feature>
<protein>
    <submittedName>
        <fullName evidence="6">O-methyltransferase bik3</fullName>
    </submittedName>
</protein>
<dbReference type="RefSeq" id="XP_047755285.1">
    <property type="nucleotide sequence ID" value="XM_047900016.1"/>
</dbReference>
<keyword evidence="2" id="KW-0808">Transferase</keyword>
<accession>A0A9Q8P2N0</accession>
<reference evidence="6" key="1">
    <citation type="submission" date="2021-12" db="EMBL/GenBank/DDBJ databases">
        <authorList>
            <person name="Zaccaron A."/>
            <person name="Stergiopoulos I."/>
        </authorList>
    </citation>
    <scope>NUCLEOTIDE SEQUENCE</scope>
    <source>
        <strain evidence="6">Race5_Kim</strain>
    </source>
</reference>
<dbReference type="OMA" id="CEPEPNM"/>